<protein>
    <submittedName>
        <fullName evidence="1">Uncharacterized protein</fullName>
    </submittedName>
</protein>
<dbReference type="Proteomes" id="UP000746747">
    <property type="component" value="Unassembled WGS sequence"/>
</dbReference>
<keyword evidence="2" id="KW-1185">Reference proteome</keyword>
<sequence length="96" mass="11504">MLTNPETDVLQQQLLSIKKRAGARAFGSLRTNDFDNLFYPNNKRHQAFSPFYYYQQPKRGGGHPFYTYWSPSDVKFIENFPYFKKRSLRDSDDYIY</sequence>
<evidence type="ECO:0000313" key="2">
    <source>
        <dbReference type="Proteomes" id="UP000746747"/>
    </source>
</evidence>
<reference evidence="1" key="1">
    <citation type="submission" date="2021-09" db="EMBL/GenBank/DDBJ databases">
        <authorList>
            <consortium name="Pathogen Informatics"/>
        </authorList>
    </citation>
    <scope>NUCLEOTIDE SEQUENCE</scope>
</reference>
<proteinExistence type="predicted"/>
<dbReference type="OrthoDB" id="5873024at2759"/>
<evidence type="ECO:0000313" key="1">
    <source>
        <dbReference type="EMBL" id="CAG9535937.1"/>
    </source>
</evidence>
<organism evidence="1 2">
    <name type="scientific">Cercopithifilaria johnstoni</name>
    <dbReference type="NCBI Taxonomy" id="2874296"/>
    <lineage>
        <taxon>Eukaryota</taxon>
        <taxon>Metazoa</taxon>
        <taxon>Ecdysozoa</taxon>
        <taxon>Nematoda</taxon>
        <taxon>Chromadorea</taxon>
        <taxon>Rhabditida</taxon>
        <taxon>Spirurina</taxon>
        <taxon>Spiruromorpha</taxon>
        <taxon>Filarioidea</taxon>
        <taxon>Onchocercidae</taxon>
        <taxon>Cercopithifilaria</taxon>
    </lineage>
</organism>
<name>A0A8J2Q7P9_9BILA</name>
<gene>
    <name evidence="1" type="ORF">CJOHNSTONI_LOCUS5907</name>
</gene>
<dbReference type="EMBL" id="CAKAEH010001414">
    <property type="protein sequence ID" value="CAG9535937.1"/>
    <property type="molecule type" value="Genomic_DNA"/>
</dbReference>
<comment type="caution">
    <text evidence="1">The sequence shown here is derived from an EMBL/GenBank/DDBJ whole genome shotgun (WGS) entry which is preliminary data.</text>
</comment>
<dbReference type="AlphaFoldDB" id="A0A8J2Q7P9"/>
<accession>A0A8J2Q7P9</accession>